<dbReference type="PANTHER" id="PTHR30175">
    <property type="entry name" value="PHOSPHOTRANSFERASE SYSTEM TRANSPORT PROTEIN"/>
    <property type="match status" value="1"/>
</dbReference>
<keyword evidence="5" id="KW-0598">Phosphotransferase system</keyword>
<feature type="transmembrane region" description="Helical" evidence="9">
    <location>
        <begin position="252"/>
        <end position="271"/>
    </location>
</feature>
<evidence type="ECO:0000256" key="4">
    <source>
        <dbReference type="ARBA" id="ARBA00022597"/>
    </source>
</evidence>
<evidence type="ECO:0000256" key="7">
    <source>
        <dbReference type="ARBA" id="ARBA00022989"/>
    </source>
</evidence>
<feature type="transmembrane region" description="Helical" evidence="9">
    <location>
        <begin position="217"/>
        <end position="240"/>
    </location>
</feature>
<dbReference type="GO" id="GO:0008982">
    <property type="term" value="F:protein-N(PI)-phosphohistidine-sugar phosphotransferase activity"/>
    <property type="evidence" value="ECO:0007669"/>
    <property type="project" value="InterPro"/>
</dbReference>
<feature type="transmembrane region" description="Helical" evidence="9">
    <location>
        <begin position="146"/>
        <end position="166"/>
    </location>
</feature>
<organism evidence="11 12">
    <name type="scientific">Floccifex porci</name>
    <dbReference type="NCBI Taxonomy" id="2606629"/>
    <lineage>
        <taxon>Bacteria</taxon>
        <taxon>Bacillati</taxon>
        <taxon>Bacillota</taxon>
        <taxon>Erysipelotrichia</taxon>
        <taxon>Erysipelotrichales</taxon>
        <taxon>Erysipelotrichaceae</taxon>
        <taxon>Floccifex</taxon>
    </lineage>
</organism>
<evidence type="ECO:0000313" key="11">
    <source>
        <dbReference type="EMBL" id="MSS02253.1"/>
    </source>
</evidence>
<feature type="transmembrane region" description="Helical" evidence="9">
    <location>
        <begin position="407"/>
        <end position="429"/>
    </location>
</feature>
<evidence type="ECO:0000256" key="6">
    <source>
        <dbReference type="ARBA" id="ARBA00022692"/>
    </source>
</evidence>
<dbReference type="PROSITE" id="PS51103">
    <property type="entry name" value="PTS_EIIC_TYPE_1"/>
    <property type="match status" value="1"/>
</dbReference>
<dbReference type="EMBL" id="VUMM01000025">
    <property type="protein sequence ID" value="MSS02253.1"/>
    <property type="molecule type" value="Genomic_DNA"/>
</dbReference>
<dbReference type="GO" id="GO:0005886">
    <property type="term" value="C:plasma membrane"/>
    <property type="evidence" value="ECO:0007669"/>
    <property type="project" value="UniProtKB-SubCell"/>
</dbReference>
<keyword evidence="4" id="KW-0762">Sugar transport</keyword>
<feature type="transmembrane region" description="Helical" evidence="9">
    <location>
        <begin position="77"/>
        <end position="99"/>
    </location>
</feature>
<accession>A0A7X2T4M4</accession>
<evidence type="ECO:0000256" key="2">
    <source>
        <dbReference type="ARBA" id="ARBA00022448"/>
    </source>
</evidence>
<evidence type="ECO:0000259" key="10">
    <source>
        <dbReference type="PROSITE" id="PS51103"/>
    </source>
</evidence>
<keyword evidence="3" id="KW-1003">Cell membrane</keyword>
<dbReference type="GO" id="GO:0015771">
    <property type="term" value="P:trehalose transport"/>
    <property type="evidence" value="ECO:0007669"/>
    <property type="project" value="TreeGrafter"/>
</dbReference>
<evidence type="ECO:0000256" key="3">
    <source>
        <dbReference type="ARBA" id="ARBA00022475"/>
    </source>
</evidence>
<keyword evidence="6 9" id="KW-0812">Transmembrane</keyword>
<feature type="transmembrane region" description="Helical" evidence="9">
    <location>
        <begin position="303"/>
        <end position="324"/>
    </location>
</feature>
<keyword evidence="2" id="KW-0813">Transport</keyword>
<reference evidence="11 12" key="1">
    <citation type="submission" date="2019-08" db="EMBL/GenBank/DDBJ databases">
        <title>In-depth cultivation of the pig gut microbiome towards novel bacterial diversity and tailored functional studies.</title>
        <authorList>
            <person name="Wylensek D."/>
            <person name="Hitch T.C.A."/>
            <person name="Clavel T."/>
        </authorList>
    </citation>
    <scope>NUCLEOTIDE SEQUENCE [LARGE SCALE GENOMIC DNA]</scope>
    <source>
        <strain evidence="11 12">LKV-178-WT-2G</strain>
    </source>
</reference>
<proteinExistence type="predicted"/>
<evidence type="ECO:0000256" key="9">
    <source>
        <dbReference type="SAM" id="Phobius"/>
    </source>
</evidence>
<evidence type="ECO:0000256" key="1">
    <source>
        <dbReference type="ARBA" id="ARBA00004651"/>
    </source>
</evidence>
<dbReference type="Pfam" id="PF02378">
    <property type="entry name" value="PTS_EIIC"/>
    <property type="match status" value="1"/>
</dbReference>
<feature type="transmembrane region" description="Helical" evidence="9">
    <location>
        <begin position="119"/>
        <end position="139"/>
    </location>
</feature>
<dbReference type="PANTHER" id="PTHR30175:SF1">
    <property type="entry name" value="PTS SYSTEM ARBUTIN-, CELLOBIOSE-, AND SALICIN-SPECIFIC EIIBC COMPONENT-RELATED"/>
    <property type="match status" value="1"/>
</dbReference>
<feature type="domain" description="PTS EIIC type-1" evidence="10">
    <location>
        <begin position="80"/>
        <end position="435"/>
    </location>
</feature>
<comment type="caution">
    <text evidence="11">The sequence shown here is derived from an EMBL/GenBank/DDBJ whole genome shotgun (WGS) entry which is preliminary data.</text>
</comment>
<dbReference type="InterPro" id="IPR003352">
    <property type="entry name" value="PTS_EIIC"/>
</dbReference>
<dbReference type="GO" id="GO:0009401">
    <property type="term" value="P:phosphoenolpyruvate-dependent sugar phosphotransferase system"/>
    <property type="evidence" value="ECO:0007669"/>
    <property type="project" value="UniProtKB-KW"/>
</dbReference>
<feature type="transmembrane region" description="Helical" evidence="9">
    <location>
        <begin position="186"/>
        <end position="205"/>
    </location>
</feature>
<evidence type="ECO:0000313" key="12">
    <source>
        <dbReference type="Proteomes" id="UP000470082"/>
    </source>
</evidence>
<keyword evidence="12" id="KW-1185">Reference proteome</keyword>
<protein>
    <submittedName>
        <fullName evidence="11">PTS fructose transporter subunit IIB</fullName>
    </submittedName>
</protein>
<dbReference type="InterPro" id="IPR050558">
    <property type="entry name" value="PTS_Sugar-Specific_Components"/>
</dbReference>
<feature type="transmembrane region" description="Helical" evidence="9">
    <location>
        <begin position="363"/>
        <end position="387"/>
    </location>
</feature>
<sequence length="435" mass="47780">MRAEDLFNALDGKNGIESIKQYPSTIIIHLKKDIDFTSRENIIHKDSIIEICTQDSFYYETLMELFNQKEKKKILNAIMEALAGCLVPLMPMLICASMFKTVASILGPDMLNVISSESTLYILFTFVADAGFYFFPIVVGYTSAKTFHATPVLGMFLGAILIHPTLIEMAVNHQSFNVYGIPMTALNYTSTILPIILSTWILSYLERFFNKVIPEAIKVVFAPFLTFLIMLPVTLCLVAPLGNLLGEYLCNALLTLGNMGGIIRILTIALLGMVWEFIIMGGLHWLFISTIFMILASNGQEAIITPMCAAAAFAVGGMCLGAFLRQKNKKDKSATISYLIAQIIGGITEPGLYGIGFRYKKPFIGLMAGGFAGALYAAIMNVTAYNFLPVANFLCFLNYIGGNTTNFIHGIVSGIIGFVIACVVTYILGVEESYE</sequence>
<name>A0A7X2T4M4_9FIRM</name>
<keyword evidence="8 9" id="KW-0472">Membrane</keyword>
<evidence type="ECO:0000256" key="5">
    <source>
        <dbReference type="ARBA" id="ARBA00022683"/>
    </source>
</evidence>
<dbReference type="AlphaFoldDB" id="A0A7X2T4M4"/>
<comment type="subcellular location">
    <subcellularLocation>
        <location evidence="1">Cell membrane</location>
        <topology evidence="1">Multi-pass membrane protein</topology>
    </subcellularLocation>
</comment>
<dbReference type="InterPro" id="IPR013013">
    <property type="entry name" value="PTS_EIIC_1"/>
</dbReference>
<dbReference type="Proteomes" id="UP000470082">
    <property type="component" value="Unassembled WGS sequence"/>
</dbReference>
<gene>
    <name evidence="11" type="ORF">FYJ50_09175</name>
</gene>
<dbReference type="GO" id="GO:0090589">
    <property type="term" value="F:protein-phosphocysteine-trehalose phosphotransferase system transporter activity"/>
    <property type="evidence" value="ECO:0007669"/>
    <property type="project" value="TreeGrafter"/>
</dbReference>
<feature type="transmembrane region" description="Helical" evidence="9">
    <location>
        <begin position="278"/>
        <end position="297"/>
    </location>
</feature>
<keyword evidence="7 9" id="KW-1133">Transmembrane helix</keyword>
<evidence type="ECO:0000256" key="8">
    <source>
        <dbReference type="ARBA" id="ARBA00023136"/>
    </source>
</evidence>
<dbReference type="RefSeq" id="WP_154461289.1">
    <property type="nucleotide sequence ID" value="NZ_VUMM01000025.1"/>
</dbReference>